<dbReference type="RefSeq" id="WP_053937832.1">
    <property type="nucleotide sequence ID" value="NZ_LAQT01000008.1"/>
</dbReference>
<sequence length="60" mass="7099">MSKTKSSADLATSDWRHKTLQARSARPATPTETPEQRARRLARWNNEDRAIERMQREIYQ</sequence>
<reference evidence="2 3" key="1">
    <citation type="submission" date="2015-07" db="EMBL/GenBank/DDBJ databases">
        <title>Draft genome sequence of the Amantichitinum ursilacus IGB-41, a new chitin-degrading bacterium.</title>
        <authorList>
            <person name="Kirstahler P."/>
            <person name="Guenther M."/>
            <person name="Grumaz C."/>
            <person name="Rupp S."/>
            <person name="Zibek S."/>
            <person name="Sohn K."/>
        </authorList>
    </citation>
    <scope>NUCLEOTIDE SEQUENCE [LARGE SCALE GENOMIC DNA]</scope>
    <source>
        <strain evidence="2 3">IGB-41</strain>
    </source>
</reference>
<gene>
    <name evidence="2" type="ORF">WG78_10915</name>
</gene>
<evidence type="ECO:0000313" key="2">
    <source>
        <dbReference type="EMBL" id="KPC52996.1"/>
    </source>
</evidence>
<accession>A0A0N1JSM5</accession>
<evidence type="ECO:0000313" key="3">
    <source>
        <dbReference type="Proteomes" id="UP000037939"/>
    </source>
</evidence>
<comment type="caution">
    <text evidence="2">The sequence shown here is derived from an EMBL/GenBank/DDBJ whole genome shotgun (WGS) entry which is preliminary data.</text>
</comment>
<feature type="compositionally biased region" description="Basic and acidic residues" evidence="1">
    <location>
        <begin position="45"/>
        <end position="60"/>
    </location>
</feature>
<proteinExistence type="predicted"/>
<name>A0A0N1JSM5_9NEIS</name>
<evidence type="ECO:0000256" key="1">
    <source>
        <dbReference type="SAM" id="MobiDB-lite"/>
    </source>
</evidence>
<dbReference type="AlphaFoldDB" id="A0A0N1JSM5"/>
<dbReference type="Proteomes" id="UP000037939">
    <property type="component" value="Unassembled WGS sequence"/>
</dbReference>
<organism evidence="2 3">
    <name type="scientific">Amantichitinum ursilacus</name>
    <dbReference type="NCBI Taxonomy" id="857265"/>
    <lineage>
        <taxon>Bacteria</taxon>
        <taxon>Pseudomonadati</taxon>
        <taxon>Pseudomonadota</taxon>
        <taxon>Betaproteobacteria</taxon>
        <taxon>Neisseriales</taxon>
        <taxon>Chitinibacteraceae</taxon>
        <taxon>Amantichitinum</taxon>
    </lineage>
</organism>
<dbReference type="EMBL" id="LAQT01000008">
    <property type="protein sequence ID" value="KPC52996.1"/>
    <property type="molecule type" value="Genomic_DNA"/>
</dbReference>
<keyword evidence="3" id="KW-1185">Reference proteome</keyword>
<dbReference type="STRING" id="857265.WG78_10915"/>
<feature type="compositionally biased region" description="Polar residues" evidence="1">
    <location>
        <begin position="1"/>
        <end position="10"/>
    </location>
</feature>
<feature type="region of interest" description="Disordered" evidence="1">
    <location>
        <begin position="1"/>
        <end position="60"/>
    </location>
</feature>
<protein>
    <submittedName>
        <fullName evidence="2">Uncharacterized protein</fullName>
    </submittedName>
</protein>